<feature type="domain" description="LptD C-terminal" evidence="2">
    <location>
        <begin position="271"/>
        <end position="626"/>
    </location>
</feature>
<dbReference type="Gene3D" id="2.60.450.10">
    <property type="entry name" value="Lipopolysaccharide (LPS) transport protein A like domain"/>
    <property type="match status" value="1"/>
</dbReference>
<organism evidence="3 4">
    <name type="scientific">Opitutus terrae (strain DSM 11246 / JCM 15787 / PB90-1)</name>
    <dbReference type="NCBI Taxonomy" id="452637"/>
    <lineage>
        <taxon>Bacteria</taxon>
        <taxon>Pseudomonadati</taxon>
        <taxon>Verrucomicrobiota</taxon>
        <taxon>Opitutia</taxon>
        <taxon>Opitutales</taxon>
        <taxon>Opitutaceae</taxon>
        <taxon>Opitutus</taxon>
    </lineage>
</organism>
<dbReference type="eggNOG" id="COG1452">
    <property type="taxonomic scope" value="Bacteria"/>
</dbReference>
<dbReference type="KEGG" id="ote:Oter_3845"/>
<protein>
    <submittedName>
        <fullName evidence="3">Organic solvent tolerance protein</fullName>
    </submittedName>
</protein>
<proteinExistence type="predicted"/>
<sequence>MIRRLLACLFVASPLVAAPAPDATSIVAGLAQTSTVTGETILTGNPHVDYGDLRLRADEIRIDPQTKIATARGHAVLTQGPRRLLADVITYHAADGTYTVGELRVGEFPIYISGSSATGSREQIVINDARVTVPEPGPFVPTLHAARLQFTADKQLHAERASAGIGPVRPVALRGFDQDLRSPMLPNLSLTAGYRRSLGAFIVAGLRVPILPQLQLGGDLGLYSSRGIMAGPSGSYEGGNETVGYRGDFRSGFISDYGTRYTDILGRAIPRNRGFATWQHQQHITDRLALTGELNYWRDSEVLRDFRPGEFFPVQQPDTFLESTYAGDNYFVSLFARFQPNSFQVVQQRLPELRFDLLPITLPGGFVERFNASVAVLREDPLPAAPYTPALNRRLRSDRFDAYYGLSRPIRPTDWFAFTPVAGGRITHYANLDGARNDYTRTLGEVGFDAELRTSGTFDYKNPRWKIDGLRHLLTPRVSYRYIPEAEKGARYIPPIDRRSFSTYLQPLGLGDIRNIDELRGTSTLRFGLDNTLQTRDPDYGSRDLVVFNVANDLRFERDPDERDVSEIHTELAVMPARWLELGVYQSFRPQDFTLREFNTGVTLRSGDDWAVRFSSNFLRRELEDYFLEGQRRINEVFEGIVRLRYDARQDRFIEQIYGIRQNIANTWSVDYTISLYGGNRRESRFGLNIRIDAIRF</sequence>
<dbReference type="PANTHER" id="PTHR30189">
    <property type="entry name" value="LPS-ASSEMBLY PROTEIN"/>
    <property type="match status" value="1"/>
</dbReference>
<dbReference type="OrthoDB" id="9816218at2"/>
<evidence type="ECO:0000313" key="4">
    <source>
        <dbReference type="Proteomes" id="UP000007013"/>
    </source>
</evidence>
<gene>
    <name evidence="3" type="ordered locus">Oter_3845</name>
</gene>
<dbReference type="RefSeq" id="WP_012376648.1">
    <property type="nucleotide sequence ID" value="NC_010571.1"/>
</dbReference>
<dbReference type="EMBL" id="CP001032">
    <property type="protein sequence ID" value="ACB77119.1"/>
    <property type="molecule type" value="Genomic_DNA"/>
</dbReference>
<evidence type="ECO:0000256" key="1">
    <source>
        <dbReference type="SAM" id="SignalP"/>
    </source>
</evidence>
<dbReference type="GO" id="GO:1990351">
    <property type="term" value="C:transporter complex"/>
    <property type="evidence" value="ECO:0007669"/>
    <property type="project" value="TreeGrafter"/>
</dbReference>
<dbReference type="AlphaFoldDB" id="B1ZZ47"/>
<dbReference type="Proteomes" id="UP000007013">
    <property type="component" value="Chromosome"/>
</dbReference>
<dbReference type="GO" id="GO:0061024">
    <property type="term" value="P:membrane organization"/>
    <property type="evidence" value="ECO:0007669"/>
    <property type="project" value="InterPro"/>
</dbReference>
<dbReference type="InterPro" id="IPR007543">
    <property type="entry name" value="LptD_C"/>
</dbReference>
<dbReference type="PANTHER" id="PTHR30189:SF1">
    <property type="entry name" value="LPS-ASSEMBLY PROTEIN LPTD"/>
    <property type="match status" value="1"/>
</dbReference>
<dbReference type="GO" id="GO:0009279">
    <property type="term" value="C:cell outer membrane"/>
    <property type="evidence" value="ECO:0007669"/>
    <property type="project" value="TreeGrafter"/>
</dbReference>
<dbReference type="HOGENOM" id="CLU_364814_0_0_0"/>
<dbReference type="Pfam" id="PF04453">
    <property type="entry name" value="LptD"/>
    <property type="match status" value="1"/>
</dbReference>
<evidence type="ECO:0000313" key="3">
    <source>
        <dbReference type="EMBL" id="ACB77119.1"/>
    </source>
</evidence>
<keyword evidence="4" id="KW-1185">Reference proteome</keyword>
<feature type="signal peptide" evidence="1">
    <location>
        <begin position="1"/>
        <end position="17"/>
    </location>
</feature>
<dbReference type="InterPro" id="IPR050218">
    <property type="entry name" value="LptD"/>
</dbReference>
<evidence type="ECO:0000259" key="2">
    <source>
        <dbReference type="Pfam" id="PF04453"/>
    </source>
</evidence>
<reference evidence="3 4" key="1">
    <citation type="journal article" date="2011" name="J. Bacteriol.">
        <title>Genome sequence of the verrucomicrobium Opitutus terrae PB90-1, an abundant inhabitant of rice paddy soil ecosystems.</title>
        <authorList>
            <person name="van Passel M.W."/>
            <person name="Kant R."/>
            <person name="Palva A."/>
            <person name="Copeland A."/>
            <person name="Lucas S."/>
            <person name="Lapidus A."/>
            <person name="Glavina del Rio T."/>
            <person name="Pitluck S."/>
            <person name="Goltsman E."/>
            <person name="Clum A."/>
            <person name="Sun H."/>
            <person name="Schmutz J."/>
            <person name="Larimer F.W."/>
            <person name="Land M.L."/>
            <person name="Hauser L."/>
            <person name="Kyrpides N."/>
            <person name="Mikhailova N."/>
            <person name="Richardson P.P."/>
            <person name="Janssen P.H."/>
            <person name="de Vos W.M."/>
            <person name="Smidt H."/>
        </authorList>
    </citation>
    <scope>NUCLEOTIDE SEQUENCE [LARGE SCALE GENOMIC DNA]</scope>
    <source>
        <strain evidence="4">DSM 11246 / JCM 15787 / PB90-1</strain>
    </source>
</reference>
<dbReference type="STRING" id="452637.Oter_3845"/>
<feature type="chain" id="PRO_5002774749" evidence="1">
    <location>
        <begin position="18"/>
        <end position="697"/>
    </location>
</feature>
<keyword evidence="1" id="KW-0732">Signal</keyword>
<name>B1ZZ47_OPITP</name>
<accession>B1ZZ47</accession>